<dbReference type="GO" id="GO:0061630">
    <property type="term" value="F:ubiquitin protein ligase activity"/>
    <property type="evidence" value="ECO:0007669"/>
    <property type="project" value="UniProtKB-EC"/>
</dbReference>
<dbReference type="GO" id="GO:0016874">
    <property type="term" value="F:ligase activity"/>
    <property type="evidence" value="ECO:0007669"/>
    <property type="project" value="UniProtKB-KW"/>
</dbReference>
<proteinExistence type="predicted"/>
<dbReference type="InterPro" id="IPR022170">
    <property type="entry name" value="MUL1-like"/>
</dbReference>
<dbReference type="OrthoDB" id="170690at2157"/>
<comment type="caution">
    <text evidence="15">The sequence shown here is derived from an EMBL/GenBank/DDBJ whole genome shotgun (WGS) entry which is preliminary data.</text>
</comment>
<keyword evidence="6" id="KW-0479">Metal-binding</keyword>
<keyword evidence="5 13" id="KW-0812">Transmembrane</keyword>
<evidence type="ECO:0000256" key="2">
    <source>
        <dbReference type="ARBA" id="ARBA00004141"/>
    </source>
</evidence>
<dbReference type="RefSeq" id="WP_120246760.1">
    <property type="nucleotide sequence ID" value="NZ_RAPO01000006.1"/>
</dbReference>
<feature type="transmembrane region" description="Helical" evidence="13">
    <location>
        <begin position="52"/>
        <end position="72"/>
    </location>
</feature>
<comment type="subcellular location">
    <subcellularLocation>
        <location evidence="2">Membrane</location>
        <topology evidence="2">Multi-pass membrane protein</topology>
    </subcellularLocation>
</comment>
<dbReference type="GO" id="GO:0008270">
    <property type="term" value="F:zinc ion binding"/>
    <property type="evidence" value="ECO:0007669"/>
    <property type="project" value="UniProtKB-KW"/>
</dbReference>
<evidence type="ECO:0000256" key="12">
    <source>
        <dbReference type="SAM" id="MobiDB-lite"/>
    </source>
</evidence>
<evidence type="ECO:0000256" key="3">
    <source>
        <dbReference type="ARBA" id="ARBA00012483"/>
    </source>
</evidence>
<dbReference type="GO" id="GO:0016567">
    <property type="term" value="P:protein ubiquitination"/>
    <property type="evidence" value="ECO:0007669"/>
    <property type="project" value="InterPro"/>
</dbReference>
<keyword evidence="11 13" id="KW-0472">Membrane</keyword>
<dbReference type="EMBL" id="RAPO01000006">
    <property type="protein sequence ID" value="RKD88140.1"/>
    <property type="molecule type" value="Genomic_DNA"/>
</dbReference>
<evidence type="ECO:0000259" key="14">
    <source>
        <dbReference type="Pfam" id="PF12483"/>
    </source>
</evidence>
<keyword evidence="7" id="KW-0863">Zinc-finger</keyword>
<evidence type="ECO:0000256" key="7">
    <source>
        <dbReference type="ARBA" id="ARBA00022771"/>
    </source>
</evidence>
<evidence type="ECO:0000256" key="10">
    <source>
        <dbReference type="ARBA" id="ARBA00022989"/>
    </source>
</evidence>
<evidence type="ECO:0000313" key="15">
    <source>
        <dbReference type="EMBL" id="RKD88140.1"/>
    </source>
</evidence>
<gene>
    <name evidence="15" type="ORF">ATJ93_4457</name>
</gene>
<evidence type="ECO:0000256" key="6">
    <source>
        <dbReference type="ARBA" id="ARBA00022723"/>
    </source>
</evidence>
<evidence type="ECO:0000256" key="5">
    <source>
        <dbReference type="ARBA" id="ARBA00022692"/>
    </source>
</evidence>
<evidence type="ECO:0000313" key="16">
    <source>
        <dbReference type="Proteomes" id="UP000283805"/>
    </source>
</evidence>
<keyword evidence="4" id="KW-0808">Transferase</keyword>
<feature type="transmembrane region" description="Helical" evidence="13">
    <location>
        <begin position="13"/>
        <end position="32"/>
    </location>
</feature>
<comment type="catalytic activity">
    <reaction evidence="1">
        <text>S-ubiquitinyl-[E2 ubiquitin-conjugating enzyme]-L-cysteine + [acceptor protein]-L-lysine = [E2 ubiquitin-conjugating enzyme]-L-cysteine + N(6)-ubiquitinyl-[acceptor protein]-L-lysine.</text>
        <dbReference type="EC" id="2.3.2.27"/>
    </reaction>
</comment>
<evidence type="ECO:0000256" key="4">
    <source>
        <dbReference type="ARBA" id="ARBA00022679"/>
    </source>
</evidence>
<dbReference type="Proteomes" id="UP000283805">
    <property type="component" value="Unassembled WGS sequence"/>
</dbReference>
<feature type="transmembrane region" description="Helical" evidence="13">
    <location>
        <begin position="84"/>
        <end position="104"/>
    </location>
</feature>
<organism evidence="15 16">
    <name type="scientific">Halopiger aswanensis</name>
    <dbReference type="NCBI Taxonomy" id="148449"/>
    <lineage>
        <taxon>Archaea</taxon>
        <taxon>Methanobacteriati</taxon>
        <taxon>Methanobacteriota</taxon>
        <taxon>Stenosarchaea group</taxon>
        <taxon>Halobacteria</taxon>
        <taxon>Halobacteriales</taxon>
        <taxon>Natrialbaceae</taxon>
        <taxon>Halopiger</taxon>
    </lineage>
</organism>
<sequence length="346" mass="37114">MTDGGLPLETLDLFLLGIFAVVSLGLLVPVHYSPSARLERLERDYGLDRWSVWICCVVIVFAMTAVVAGGQPSEGVNRFRTRRIAGAAAPVLTTGVLMVGRAIASIRTARRLGDLERTRIGELLPTTASGTADNREHEQSEADGRSQLVALEGTAVSTDGTVEAPFTGTEALVFESTVFEPKDDYGDPAADAVDEDDWRAAGLFAEHVPFAIDDGTGRVRVEPADATFELRRVETIEVAGDEQAPERIESLFLETQALNGTTRSRRYEEDALVPGAQVAVVGHLEDGVVSSSAGSSSRWRSAPFLVGTPSLPALEDEYRYRVGGGVLGLCMSAVGLLMLLYGFKIL</sequence>
<protein>
    <recommendedName>
        <fullName evidence="3">RING-type E3 ubiquitin transferase</fullName>
        <ecNumber evidence="3">2.3.2.27</ecNumber>
    </recommendedName>
</protein>
<dbReference type="Pfam" id="PF12483">
    <property type="entry name" value="GIDE"/>
    <property type="match status" value="1"/>
</dbReference>
<dbReference type="AlphaFoldDB" id="A0A419VYJ4"/>
<keyword evidence="15" id="KW-0436">Ligase</keyword>
<evidence type="ECO:0000256" key="13">
    <source>
        <dbReference type="SAM" id="Phobius"/>
    </source>
</evidence>
<keyword evidence="10 13" id="KW-1133">Transmembrane helix</keyword>
<dbReference type="GO" id="GO:0016020">
    <property type="term" value="C:membrane"/>
    <property type="evidence" value="ECO:0007669"/>
    <property type="project" value="UniProtKB-SubCell"/>
</dbReference>
<keyword evidence="8" id="KW-0833">Ubl conjugation pathway</keyword>
<feature type="region of interest" description="Disordered" evidence="12">
    <location>
        <begin position="123"/>
        <end position="145"/>
    </location>
</feature>
<keyword evidence="16" id="KW-1185">Reference proteome</keyword>
<evidence type="ECO:0000256" key="8">
    <source>
        <dbReference type="ARBA" id="ARBA00022786"/>
    </source>
</evidence>
<evidence type="ECO:0000256" key="9">
    <source>
        <dbReference type="ARBA" id="ARBA00022833"/>
    </source>
</evidence>
<dbReference type="EC" id="2.3.2.27" evidence="3"/>
<feature type="domain" description="E3 Ubiquitin ligase MUL1-like" evidence="14">
    <location>
        <begin position="201"/>
        <end position="319"/>
    </location>
</feature>
<feature type="compositionally biased region" description="Basic and acidic residues" evidence="12">
    <location>
        <begin position="133"/>
        <end position="144"/>
    </location>
</feature>
<keyword evidence="9" id="KW-0862">Zinc</keyword>
<evidence type="ECO:0000256" key="1">
    <source>
        <dbReference type="ARBA" id="ARBA00000900"/>
    </source>
</evidence>
<reference evidence="15 16" key="1">
    <citation type="submission" date="2018-09" db="EMBL/GenBank/DDBJ databases">
        <title>Genomic Encyclopedia of Archaeal and Bacterial Type Strains, Phase II (KMG-II): from individual species to whole genera.</title>
        <authorList>
            <person name="Goeker M."/>
        </authorList>
    </citation>
    <scope>NUCLEOTIDE SEQUENCE [LARGE SCALE GENOMIC DNA]</scope>
    <source>
        <strain evidence="15 16">DSM 13151</strain>
    </source>
</reference>
<feature type="transmembrane region" description="Helical" evidence="13">
    <location>
        <begin position="322"/>
        <end position="343"/>
    </location>
</feature>
<evidence type="ECO:0000256" key="11">
    <source>
        <dbReference type="ARBA" id="ARBA00023136"/>
    </source>
</evidence>
<name>A0A419VYJ4_9EURY</name>
<accession>A0A419VYJ4</accession>